<proteinExistence type="predicted"/>
<evidence type="ECO:0000313" key="2">
    <source>
        <dbReference type="Proteomes" id="UP001153678"/>
    </source>
</evidence>
<reference evidence="1" key="1">
    <citation type="submission" date="2022-08" db="EMBL/GenBank/DDBJ databases">
        <authorList>
            <person name="Kallberg Y."/>
            <person name="Tangrot J."/>
            <person name="Rosling A."/>
        </authorList>
    </citation>
    <scope>NUCLEOTIDE SEQUENCE</scope>
    <source>
        <strain evidence="1">Wild A</strain>
    </source>
</reference>
<keyword evidence="2" id="KW-1185">Reference proteome</keyword>
<gene>
    <name evidence="1" type="ORF">FWILDA_LOCUS10616</name>
</gene>
<dbReference type="EMBL" id="CAMKVN010002756">
    <property type="protein sequence ID" value="CAI2182509.1"/>
    <property type="molecule type" value="Genomic_DNA"/>
</dbReference>
<sequence length="58" mass="6791">LKIHRLAARKLIQNLDNGDLYLHKHPKNAGKHISNSLVKEHIINLAKRYNLASKYTRY</sequence>
<protein>
    <submittedName>
        <fullName evidence="1">1354_t:CDS:1</fullName>
    </submittedName>
</protein>
<name>A0A9W4SVU5_9GLOM</name>
<comment type="caution">
    <text evidence="1">The sequence shown here is derived from an EMBL/GenBank/DDBJ whole genome shotgun (WGS) entry which is preliminary data.</text>
</comment>
<dbReference type="OrthoDB" id="2443884at2759"/>
<organism evidence="1 2">
    <name type="scientific">Funneliformis geosporum</name>
    <dbReference type="NCBI Taxonomy" id="1117311"/>
    <lineage>
        <taxon>Eukaryota</taxon>
        <taxon>Fungi</taxon>
        <taxon>Fungi incertae sedis</taxon>
        <taxon>Mucoromycota</taxon>
        <taxon>Glomeromycotina</taxon>
        <taxon>Glomeromycetes</taxon>
        <taxon>Glomerales</taxon>
        <taxon>Glomeraceae</taxon>
        <taxon>Funneliformis</taxon>
    </lineage>
</organism>
<evidence type="ECO:0000313" key="1">
    <source>
        <dbReference type="EMBL" id="CAI2182509.1"/>
    </source>
</evidence>
<dbReference type="AlphaFoldDB" id="A0A9W4SVU5"/>
<feature type="non-terminal residue" evidence="1">
    <location>
        <position position="1"/>
    </location>
</feature>
<dbReference type="Proteomes" id="UP001153678">
    <property type="component" value="Unassembled WGS sequence"/>
</dbReference>
<accession>A0A9W4SVU5</accession>